<evidence type="ECO:0000313" key="6">
    <source>
        <dbReference type="Proteomes" id="UP001152523"/>
    </source>
</evidence>
<dbReference type="GO" id="GO:0004445">
    <property type="term" value="F:inositol-polyphosphate 5-phosphatase activity"/>
    <property type="evidence" value="ECO:0007669"/>
    <property type="project" value="InterPro"/>
</dbReference>
<feature type="region of interest" description="Disordered" evidence="3">
    <location>
        <begin position="1"/>
        <end position="26"/>
    </location>
</feature>
<dbReference type="AlphaFoldDB" id="A0AAV0DZR5"/>
<comment type="caution">
    <text evidence="5">The sequence shown here is derived from an EMBL/GenBank/DDBJ whole genome shotgun (WGS) entry which is preliminary data.</text>
</comment>
<feature type="domain" description="Inositol polyphosphate-related phosphatase" evidence="4">
    <location>
        <begin position="117"/>
        <end position="425"/>
    </location>
</feature>
<dbReference type="EMBL" id="CAMAPF010000204">
    <property type="protein sequence ID" value="CAH9113249.1"/>
    <property type="molecule type" value="Genomic_DNA"/>
</dbReference>
<dbReference type="PANTHER" id="PTHR45666">
    <property type="entry name" value="TYPE IV INOSITOL POLYPHOSPHATE 5-PHOSPHATASE 9"/>
    <property type="match status" value="1"/>
</dbReference>
<comment type="similarity">
    <text evidence="1">Belongs to the inositol polyphosphate 5-phosphatase family.</text>
</comment>
<accession>A0AAV0DZR5</accession>
<dbReference type="InterPro" id="IPR045849">
    <property type="entry name" value="IP5P_plant"/>
</dbReference>
<proteinExistence type="inferred from homology"/>
<dbReference type="Proteomes" id="UP001152523">
    <property type="component" value="Unassembled WGS sequence"/>
</dbReference>
<keyword evidence="6" id="KW-1185">Reference proteome</keyword>
<dbReference type="Pfam" id="PF22669">
    <property type="entry name" value="Exo_endo_phos2"/>
    <property type="match status" value="1"/>
</dbReference>
<evidence type="ECO:0000256" key="2">
    <source>
        <dbReference type="ARBA" id="ARBA00022801"/>
    </source>
</evidence>
<gene>
    <name evidence="5" type="ORF">CEPIT_LOCUS20215</name>
</gene>
<evidence type="ECO:0000259" key="4">
    <source>
        <dbReference type="SMART" id="SM00128"/>
    </source>
</evidence>
<dbReference type="GO" id="GO:0034485">
    <property type="term" value="F:phosphatidylinositol-3,4,5-trisphosphate 5-phosphatase activity"/>
    <property type="evidence" value="ECO:0007669"/>
    <property type="project" value="TreeGrafter"/>
</dbReference>
<evidence type="ECO:0000313" key="5">
    <source>
        <dbReference type="EMBL" id="CAH9113249.1"/>
    </source>
</evidence>
<evidence type="ECO:0000256" key="1">
    <source>
        <dbReference type="ARBA" id="ARBA00010768"/>
    </source>
</evidence>
<dbReference type="SMART" id="SM00128">
    <property type="entry name" value="IPPc"/>
    <property type="match status" value="1"/>
</dbReference>
<dbReference type="InterPro" id="IPR000300">
    <property type="entry name" value="IPPc"/>
</dbReference>
<dbReference type="SUPFAM" id="SSF56219">
    <property type="entry name" value="DNase I-like"/>
    <property type="match status" value="1"/>
</dbReference>
<feature type="compositionally biased region" description="Acidic residues" evidence="3">
    <location>
        <begin position="9"/>
        <end position="26"/>
    </location>
</feature>
<dbReference type="GO" id="GO:0004439">
    <property type="term" value="F:phosphatidylinositol-4,5-bisphosphate 5-phosphatase activity"/>
    <property type="evidence" value="ECO:0007669"/>
    <property type="project" value="TreeGrafter"/>
</dbReference>
<sequence>MFKPSESFSDIEEEIAPELDNDDDEEKIPLVEECNEFVEASDLTITGNDAVASANVSASRGSNESTEAVRAGVERLLSSSKRLDRLNCFRLEGSEENLEETSIHHAKKLTKTLSGIQKIGLSWPEQQLDFLPHFAFERPGSFKSMKSLKASMSFGEYCSLLSTTHGQNKMQPDASLLAKLDLKSLIKRKRKTPYMRIISKQLVGIFLTIWVRRSLRKHIQNLSVSTVGVGVMGYIGNKGSISVSMSIYQTLFCFVCTHLTSGDKDGDAVKRHADVNEIHRRTRFNRYSSVGLPKSINGHERIIWIGDLNYRINLSYEKTLELISKKDWPKLIESDQLIREFKKGRAFDGWSEGILNFPPTYKYEINSDKYHGEDPKPGRRTPAWCDRILSSGKGMRLLSYRRSEIRLSDHRPVAATYMVEVEVFSPRKLQQALAYTNAEIENKEVVTSDVGIVNRMCQLNTEEDALLWKR</sequence>
<organism evidence="5 6">
    <name type="scientific">Cuscuta epithymum</name>
    <dbReference type="NCBI Taxonomy" id="186058"/>
    <lineage>
        <taxon>Eukaryota</taxon>
        <taxon>Viridiplantae</taxon>
        <taxon>Streptophyta</taxon>
        <taxon>Embryophyta</taxon>
        <taxon>Tracheophyta</taxon>
        <taxon>Spermatophyta</taxon>
        <taxon>Magnoliopsida</taxon>
        <taxon>eudicotyledons</taxon>
        <taxon>Gunneridae</taxon>
        <taxon>Pentapetalae</taxon>
        <taxon>asterids</taxon>
        <taxon>lamiids</taxon>
        <taxon>Solanales</taxon>
        <taxon>Convolvulaceae</taxon>
        <taxon>Cuscuteae</taxon>
        <taxon>Cuscuta</taxon>
        <taxon>Cuscuta subgen. Cuscuta</taxon>
    </lineage>
</organism>
<protein>
    <recommendedName>
        <fullName evidence="4">Inositol polyphosphate-related phosphatase domain-containing protein</fullName>
    </recommendedName>
</protein>
<dbReference type="InterPro" id="IPR036691">
    <property type="entry name" value="Endo/exonu/phosph_ase_sf"/>
</dbReference>
<evidence type="ECO:0000256" key="3">
    <source>
        <dbReference type="SAM" id="MobiDB-lite"/>
    </source>
</evidence>
<reference evidence="5" key="1">
    <citation type="submission" date="2022-07" db="EMBL/GenBank/DDBJ databases">
        <authorList>
            <person name="Macas J."/>
            <person name="Novak P."/>
            <person name="Neumann P."/>
        </authorList>
    </citation>
    <scope>NUCLEOTIDE SEQUENCE</scope>
</reference>
<dbReference type="GO" id="GO:0046856">
    <property type="term" value="P:phosphatidylinositol dephosphorylation"/>
    <property type="evidence" value="ECO:0007669"/>
    <property type="project" value="InterPro"/>
</dbReference>
<dbReference type="Gene3D" id="3.60.10.10">
    <property type="entry name" value="Endonuclease/exonuclease/phosphatase"/>
    <property type="match status" value="1"/>
</dbReference>
<keyword evidence="2" id="KW-0378">Hydrolase</keyword>
<name>A0AAV0DZR5_9ASTE</name>
<dbReference type="PANTHER" id="PTHR45666:SF5">
    <property type="entry name" value="TYPE IV INOSITOL POLYPHOSPHATE 5-PHOSPHATASE 3"/>
    <property type="match status" value="1"/>
</dbReference>
<dbReference type="FunFam" id="3.60.10.10:FF:000038">
    <property type="entry name" value="type IV inositol polyphosphate 5-phosphatase 3"/>
    <property type="match status" value="1"/>
</dbReference>